<proteinExistence type="predicted"/>
<gene>
    <name evidence="3" type="ORF">PPROV_000857700</name>
</gene>
<evidence type="ECO:0000313" key="3">
    <source>
        <dbReference type="EMBL" id="GHP09842.1"/>
    </source>
</evidence>
<reference evidence="3" key="1">
    <citation type="submission" date="2020-10" db="EMBL/GenBank/DDBJ databases">
        <title>Unveiling of a novel bifunctional photoreceptor, Dualchrome1, isolated from a cosmopolitan green alga.</title>
        <authorList>
            <person name="Suzuki S."/>
            <person name="Kawachi M."/>
        </authorList>
    </citation>
    <scope>NUCLEOTIDE SEQUENCE</scope>
    <source>
        <strain evidence="3">NIES 2893</strain>
    </source>
</reference>
<protein>
    <submittedName>
        <fullName evidence="3">Uncharacterized protein</fullName>
    </submittedName>
</protein>
<dbReference type="Proteomes" id="UP000660262">
    <property type="component" value="Unassembled WGS sequence"/>
</dbReference>
<name>A0A830HRV7_9CHLO</name>
<dbReference type="AlphaFoldDB" id="A0A830HRV7"/>
<keyword evidence="4" id="KW-1185">Reference proteome</keyword>
<evidence type="ECO:0000256" key="2">
    <source>
        <dbReference type="SAM" id="MobiDB-lite"/>
    </source>
</evidence>
<comment type="caution">
    <text evidence="3">The sequence shown here is derived from an EMBL/GenBank/DDBJ whole genome shotgun (WGS) entry which is preliminary data.</text>
</comment>
<feature type="region of interest" description="Disordered" evidence="2">
    <location>
        <begin position="1"/>
        <end position="30"/>
    </location>
</feature>
<feature type="coiled-coil region" evidence="1">
    <location>
        <begin position="49"/>
        <end position="105"/>
    </location>
</feature>
<dbReference type="EMBL" id="BNJQ01000026">
    <property type="protein sequence ID" value="GHP09842.1"/>
    <property type="molecule type" value="Genomic_DNA"/>
</dbReference>
<sequence length="274" mass="29057">MEPPSLRSSHTDTASQLSVSRVTTDAHGNEVPAVHGAFQAAFLARKNKLAEGRREKHDAEQRKELAEHEFKVARLREEEERRLELERAKDEMKSAKDSLNQGDLRVAAGAALAEKRYWRWRGAILAALARCAAHFYLGQKVDRAATEAFVEGDGALAVAALLASGASHLASTSAVQSASPFEDDVLGGTGGLSSDERETPEALAVVELCRVAVQLSEASESAALDFRNASKGAAVAALLKLCCVASTLPDAQDGAAAALRAIRAAYEAHSKEGA</sequence>
<accession>A0A830HRV7</accession>
<feature type="compositionally biased region" description="Polar residues" evidence="2">
    <location>
        <begin position="1"/>
        <end position="23"/>
    </location>
</feature>
<evidence type="ECO:0000256" key="1">
    <source>
        <dbReference type="SAM" id="Coils"/>
    </source>
</evidence>
<keyword evidence="1" id="KW-0175">Coiled coil</keyword>
<organism evidence="3 4">
    <name type="scientific">Pycnococcus provasolii</name>
    <dbReference type="NCBI Taxonomy" id="41880"/>
    <lineage>
        <taxon>Eukaryota</taxon>
        <taxon>Viridiplantae</taxon>
        <taxon>Chlorophyta</taxon>
        <taxon>Pseudoscourfieldiophyceae</taxon>
        <taxon>Pseudoscourfieldiales</taxon>
        <taxon>Pycnococcaceae</taxon>
        <taxon>Pycnococcus</taxon>
    </lineage>
</organism>
<evidence type="ECO:0000313" key="4">
    <source>
        <dbReference type="Proteomes" id="UP000660262"/>
    </source>
</evidence>